<dbReference type="OrthoDB" id="660555at2759"/>
<accession>Q4SRW4</accession>
<evidence type="ECO:0000256" key="2">
    <source>
        <dbReference type="ARBA" id="ARBA00022737"/>
    </source>
</evidence>
<dbReference type="EMBL" id="CAAE01014488">
    <property type="protein sequence ID" value="CAF96618.1"/>
    <property type="molecule type" value="Genomic_DNA"/>
</dbReference>
<dbReference type="Gene3D" id="3.80.10.10">
    <property type="entry name" value="Ribonuclease Inhibitor"/>
    <property type="match status" value="1"/>
</dbReference>
<reference evidence="5" key="2">
    <citation type="submission" date="2004-02" db="EMBL/GenBank/DDBJ databases">
        <authorList>
            <consortium name="Genoscope"/>
            <consortium name="Whitehead Institute Centre for Genome Research"/>
        </authorList>
    </citation>
    <scope>NUCLEOTIDE SEQUENCE</scope>
</reference>
<dbReference type="Pfam" id="PF13855">
    <property type="entry name" value="LRR_8"/>
    <property type="match status" value="1"/>
</dbReference>
<evidence type="ECO:0000256" key="4">
    <source>
        <dbReference type="SAM" id="MobiDB-lite"/>
    </source>
</evidence>
<evidence type="ECO:0000256" key="3">
    <source>
        <dbReference type="ARBA" id="ARBA00023907"/>
    </source>
</evidence>
<dbReference type="PANTHER" id="PTHR48051">
    <property type="match status" value="1"/>
</dbReference>
<keyword evidence="2" id="KW-0677">Repeat</keyword>
<gene>
    <name evidence="5" type="ORF">GSTENG00013726001</name>
</gene>
<dbReference type="KEGG" id="tng:GSTEN00013726G001"/>
<dbReference type="InterPro" id="IPR050216">
    <property type="entry name" value="LRR_domain-containing"/>
</dbReference>
<dbReference type="InterPro" id="IPR032675">
    <property type="entry name" value="LRR_dom_sf"/>
</dbReference>
<dbReference type="AlphaFoldDB" id="Q4SRW4"/>
<comment type="caution">
    <text evidence="5">The sequence shown here is derived from an EMBL/GenBank/DDBJ whole genome shotgun (WGS) entry which is preliminary data.</text>
</comment>
<dbReference type="SUPFAM" id="SSF52058">
    <property type="entry name" value="L domain-like"/>
    <property type="match status" value="1"/>
</dbReference>
<dbReference type="PANTHER" id="PTHR48051:SF54">
    <property type="entry name" value="LEUCINE-RICH REPEAT-CONTAINING PROTEIN"/>
    <property type="match status" value="1"/>
</dbReference>
<sequence>LSSRNNQLADLPAEMKNLGKLRSIVLNCNRFRSFPEVLYHMVSLETIMLGNNQVDGLDPSGLMRLRSLSTLDLSNNDVLKVSQSGRESFPCSSSSHRCQGNRCSDGVPAQPHPCVTPLQPRRRQPPISVPKRPHIKTTSPSPSCVSVLIPAQPLLSGPGSWFVRTPPGSWFLVNINSAGSWLIYTQQVPGSWSSTAELDSGVWKRSLVAGCRQEHLKGSGSIPAQRSRGELRFWEGPPPSAPGSSTTLSWVDLASCGQPEGSQQAHGPRTRTGLLHLLAEGGGAGQDGGGGCVST</sequence>
<dbReference type="GO" id="GO:0005737">
    <property type="term" value="C:cytoplasm"/>
    <property type="evidence" value="ECO:0007669"/>
    <property type="project" value="TreeGrafter"/>
</dbReference>
<dbReference type="InterPro" id="IPR001611">
    <property type="entry name" value="Leu-rich_rpt"/>
</dbReference>
<name>Q4SRW4_TETNG</name>
<proteinExistence type="predicted"/>
<evidence type="ECO:0000256" key="1">
    <source>
        <dbReference type="ARBA" id="ARBA00022614"/>
    </source>
</evidence>
<organism evidence="5">
    <name type="scientific">Tetraodon nigroviridis</name>
    <name type="common">Spotted green pufferfish</name>
    <name type="synonym">Chelonodon nigroviridis</name>
    <dbReference type="NCBI Taxonomy" id="99883"/>
    <lineage>
        <taxon>Eukaryota</taxon>
        <taxon>Metazoa</taxon>
        <taxon>Chordata</taxon>
        <taxon>Craniata</taxon>
        <taxon>Vertebrata</taxon>
        <taxon>Euteleostomi</taxon>
        <taxon>Actinopterygii</taxon>
        <taxon>Neopterygii</taxon>
        <taxon>Teleostei</taxon>
        <taxon>Neoteleostei</taxon>
        <taxon>Acanthomorphata</taxon>
        <taxon>Eupercaria</taxon>
        <taxon>Tetraodontiformes</taxon>
        <taxon>Tetradontoidea</taxon>
        <taxon>Tetraodontidae</taxon>
        <taxon>Tetraodon</taxon>
    </lineage>
</organism>
<protein>
    <recommendedName>
        <fullName evidence="3">Leucine-rich repeat protein SHOC-2</fullName>
    </recommendedName>
</protein>
<keyword evidence="1" id="KW-0433">Leucine-rich repeat</keyword>
<reference evidence="5" key="1">
    <citation type="journal article" date="2004" name="Nature">
        <title>Genome duplication in the teleost fish Tetraodon nigroviridis reveals the early vertebrate proto-karyotype.</title>
        <authorList>
            <person name="Jaillon O."/>
            <person name="Aury J.-M."/>
            <person name="Brunet F."/>
            <person name="Petit J.-L."/>
            <person name="Stange-Thomann N."/>
            <person name="Mauceli E."/>
            <person name="Bouneau L."/>
            <person name="Fischer C."/>
            <person name="Ozouf-Costaz C."/>
            <person name="Bernot A."/>
            <person name="Nicaud S."/>
            <person name="Jaffe D."/>
            <person name="Fisher S."/>
            <person name="Lutfalla G."/>
            <person name="Dossat C."/>
            <person name="Segurens B."/>
            <person name="Dasilva C."/>
            <person name="Salanoubat M."/>
            <person name="Levy M."/>
            <person name="Boudet N."/>
            <person name="Castellano S."/>
            <person name="Anthouard V."/>
            <person name="Jubin C."/>
            <person name="Castelli V."/>
            <person name="Katinka M."/>
            <person name="Vacherie B."/>
            <person name="Biemont C."/>
            <person name="Skalli Z."/>
            <person name="Cattolico L."/>
            <person name="Poulain J."/>
            <person name="De Berardinis V."/>
            <person name="Cruaud C."/>
            <person name="Duprat S."/>
            <person name="Brottier P."/>
            <person name="Coutanceau J.-P."/>
            <person name="Gouzy J."/>
            <person name="Parra G."/>
            <person name="Lardier G."/>
            <person name="Chapple C."/>
            <person name="McKernan K.J."/>
            <person name="McEwan P."/>
            <person name="Bosak S."/>
            <person name="Kellis M."/>
            <person name="Volff J.-N."/>
            <person name="Guigo R."/>
            <person name="Zody M.C."/>
            <person name="Mesirov J."/>
            <person name="Lindblad-Toh K."/>
            <person name="Birren B."/>
            <person name="Nusbaum C."/>
            <person name="Kahn D."/>
            <person name="Robinson-Rechavi M."/>
            <person name="Laudet V."/>
            <person name="Schachter V."/>
            <person name="Quetier F."/>
            <person name="Saurin W."/>
            <person name="Scarpelli C."/>
            <person name="Wincker P."/>
            <person name="Lander E.S."/>
            <person name="Weissenbach J."/>
            <person name="Roest Crollius H."/>
        </authorList>
    </citation>
    <scope>NUCLEOTIDE SEQUENCE [LARGE SCALE GENOMIC DNA]</scope>
</reference>
<feature type="region of interest" description="Disordered" evidence="4">
    <location>
        <begin position="112"/>
        <end position="142"/>
    </location>
</feature>
<evidence type="ECO:0000313" key="5">
    <source>
        <dbReference type="EMBL" id="CAF96618.1"/>
    </source>
</evidence>
<feature type="non-terminal residue" evidence="5">
    <location>
        <position position="1"/>
    </location>
</feature>